<evidence type="ECO:0000313" key="1">
    <source>
        <dbReference type="EMBL" id="KAH7990437.1"/>
    </source>
</evidence>
<accession>A0ACB8ED65</accession>
<dbReference type="EMBL" id="CM037629">
    <property type="protein sequence ID" value="KAH7990437.1"/>
    <property type="molecule type" value="Genomic_DNA"/>
</dbReference>
<organism evidence="1 2">
    <name type="scientific">Sphaerodactylus townsendi</name>
    <dbReference type="NCBI Taxonomy" id="933632"/>
    <lineage>
        <taxon>Eukaryota</taxon>
        <taxon>Metazoa</taxon>
        <taxon>Chordata</taxon>
        <taxon>Craniata</taxon>
        <taxon>Vertebrata</taxon>
        <taxon>Euteleostomi</taxon>
        <taxon>Lepidosauria</taxon>
        <taxon>Squamata</taxon>
        <taxon>Bifurcata</taxon>
        <taxon>Gekkota</taxon>
        <taxon>Sphaerodactylidae</taxon>
        <taxon>Sphaerodactylus</taxon>
    </lineage>
</organism>
<sequence length="108" mass="12118">MIWKSTQTLPGGVETALALLLPRLTTSPTRLKISAREYPKPAHKPAAPGLAATCNESAQPGHSNPGQKFNFIRWKSKEMDIKVLMCLRRRDLCTRRLRIQKSLCPLPL</sequence>
<name>A0ACB8ED65_9SAUR</name>
<proteinExistence type="predicted"/>
<evidence type="ECO:0000313" key="2">
    <source>
        <dbReference type="Proteomes" id="UP000827872"/>
    </source>
</evidence>
<gene>
    <name evidence="1" type="ORF">K3G42_007138</name>
</gene>
<reference evidence="1" key="1">
    <citation type="submission" date="2021-08" db="EMBL/GenBank/DDBJ databases">
        <title>The first chromosome-level gecko genome reveals the dynamic sex chromosomes of Neotropical dwarf geckos (Sphaerodactylidae: Sphaerodactylus).</title>
        <authorList>
            <person name="Pinto B.J."/>
            <person name="Keating S.E."/>
            <person name="Gamble T."/>
        </authorList>
    </citation>
    <scope>NUCLEOTIDE SEQUENCE</scope>
    <source>
        <strain evidence="1">TG3544</strain>
    </source>
</reference>
<protein>
    <submittedName>
        <fullName evidence="1">Uncharacterized protein</fullName>
    </submittedName>
</protein>
<keyword evidence="2" id="KW-1185">Reference proteome</keyword>
<dbReference type="Proteomes" id="UP000827872">
    <property type="component" value="Linkage Group LG16"/>
</dbReference>
<comment type="caution">
    <text evidence="1">The sequence shown here is derived from an EMBL/GenBank/DDBJ whole genome shotgun (WGS) entry which is preliminary data.</text>
</comment>